<protein>
    <submittedName>
        <fullName evidence="1">Uncharacterized protein</fullName>
    </submittedName>
</protein>
<comment type="caution">
    <text evidence="1">The sequence shown here is derived from an EMBL/GenBank/DDBJ whole genome shotgun (WGS) entry which is preliminary data.</text>
</comment>
<organism evidence="1 2">
    <name type="scientific">Aquipuribacter nitratireducens</name>
    <dbReference type="NCBI Taxonomy" id="650104"/>
    <lineage>
        <taxon>Bacteria</taxon>
        <taxon>Bacillati</taxon>
        <taxon>Actinomycetota</taxon>
        <taxon>Actinomycetes</taxon>
        <taxon>Micrococcales</taxon>
        <taxon>Intrasporangiaceae</taxon>
        <taxon>Aquipuribacter</taxon>
    </lineage>
</organism>
<evidence type="ECO:0000313" key="2">
    <source>
        <dbReference type="Proteomes" id="UP001596122"/>
    </source>
</evidence>
<reference evidence="2" key="1">
    <citation type="journal article" date="2019" name="Int. J. Syst. Evol. Microbiol.">
        <title>The Global Catalogue of Microorganisms (GCM) 10K type strain sequencing project: providing services to taxonomists for standard genome sequencing and annotation.</title>
        <authorList>
            <consortium name="The Broad Institute Genomics Platform"/>
            <consortium name="The Broad Institute Genome Sequencing Center for Infectious Disease"/>
            <person name="Wu L."/>
            <person name="Ma J."/>
        </authorList>
    </citation>
    <scope>NUCLEOTIDE SEQUENCE [LARGE SCALE GENOMIC DNA]</scope>
    <source>
        <strain evidence="2">CCUG 43114</strain>
    </source>
</reference>
<sequence>MNSAVQGRLDPSDTTDTAGVAGAEGARLVFAAVLTALRGDAERVVADLFARDAPLPSHARAAALELHQCTRPVLLATYDRNPFQSVTIDPGDHAQWRALLKVAPYSKDLRLETTFTDLLASFGGVDSLRLRLRDEQADRVRQALRDLPAGLSASLVLRRPLWRRRP</sequence>
<name>A0ABW0GS62_9MICO</name>
<evidence type="ECO:0000313" key="1">
    <source>
        <dbReference type="EMBL" id="MFC5382080.1"/>
    </source>
</evidence>
<gene>
    <name evidence="1" type="ORF">ACFPJ6_15010</name>
</gene>
<dbReference type="Proteomes" id="UP001596122">
    <property type="component" value="Unassembled WGS sequence"/>
</dbReference>
<accession>A0ABW0GS62</accession>
<dbReference type="RefSeq" id="WP_340269821.1">
    <property type="nucleotide sequence ID" value="NZ_JBBEOG010000005.1"/>
</dbReference>
<dbReference type="EMBL" id="JBHSLD010000014">
    <property type="protein sequence ID" value="MFC5382080.1"/>
    <property type="molecule type" value="Genomic_DNA"/>
</dbReference>
<keyword evidence="2" id="KW-1185">Reference proteome</keyword>
<proteinExistence type="predicted"/>